<organism evidence="2 3">
    <name type="scientific">Actinomycetospora endophytica</name>
    <dbReference type="NCBI Taxonomy" id="2291215"/>
    <lineage>
        <taxon>Bacteria</taxon>
        <taxon>Bacillati</taxon>
        <taxon>Actinomycetota</taxon>
        <taxon>Actinomycetes</taxon>
        <taxon>Pseudonocardiales</taxon>
        <taxon>Pseudonocardiaceae</taxon>
        <taxon>Actinomycetospora</taxon>
    </lineage>
</organism>
<name>A0ABS8PHE8_9PSEU</name>
<feature type="region of interest" description="Disordered" evidence="1">
    <location>
        <begin position="59"/>
        <end position="78"/>
    </location>
</feature>
<dbReference type="RefSeq" id="WP_230739948.1">
    <property type="nucleotide sequence ID" value="NZ_JAJNDB010000009.1"/>
</dbReference>
<evidence type="ECO:0000313" key="2">
    <source>
        <dbReference type="EMBL" id="MCD2197688.1"/>
    </source>
</evidence>
<sequence length="240" mass="25986">MTRRPPGAPSDDDGEFARADALAGLAREVDGLRRGLDPLAGVPTRVDDLARTVAQLADALAATPPRPGPTPAPSWLTASDDPDAARLLLEELCRWLHQVFLRYPDAAGVLSECWLYHPDAVEELLWLQHAWLAAYQAKGASVQLAGDWHDRQRPGVVRRLKAAGGSCSKERHQTRTGWGERPRGAVAVPGTDAVETIASWWATHRDEPAPEPAPDRDGDRVPGFGSRLNGDGASNTGRHR</sequence>
<dbReference type="EMBL" id="JAJNDB010000009">
    <property type="protein sequence ID" value="MCD2197688.1"/>
    <property type="molecule type" value="Genomic_DNA"/>
</dbReference>
<feature type="region of interest" description="Disordered" evidence="1">
    <location>
        <begin position="203"/>
        <end position="240"/>
    </location>
</feature>
<keyword evidence="3" id="KW-1185">Reference proteome</keyword>
<comment type="caution">
    <text evidence="2">The sequence shown here is derived from an EMBL/GenBank/DDBJ whole genome shotgun (WGS) entry which is preliminary data.</text>
</comment>
<evidence type="ECO:0000256" key="1">
    <source>
        <dbReference type="SAM" id="MobiDB-lite"/>
    </source>
</evidence>
<accession>A0ABS8PHE8</accession>
<evidence type="ECO:0000313" key="3">
    <source>
        <dbReference type="Proteomes" id="UP001199469"/>
    </source>
</evidence>
<feature type="compositionally biased region" description="Basic and acidic residues" evidence="1">
    <location>
        <begin position="203"/>
        <end position="220"/>
    </location>
</feature>
<protein>
    <recommendedName>
        <fullName evidence="4">DUF4913 domain-containing protein</fullName>
    </recommendedName>
</protein>
<reference evidence="2 3" key="1">
    <citation type="submission" date="2021-11" db="EMBL/GenBank/DDBJ databases">
        <title>Draft genome sequence of Actinomycetospora sp. SF1 isolated from the rhizosphere soil.</title>
        <authorList>
            <person name="Duangmal K."/>
            <person name="Chantavorakit T."/>
        </authorList>
    </citation>
    <scope>NUCLEOTIDE SEQUENCE [LARGE SCALE GENOMIC DNA]</scope>
    <source>
        <strain evidence="2 3">TBRC 5722</strain>
    </source>
</reference>
<proteinExistence type="predicted"/>
<dbReference type="Proteomes" id="UP001199469">
    <property type="component" value="Unassembled WGS sequence"/>
</dbReference>
<evidence type="ECO:0008006" key="4">
    <source>
        <dbReference type="Google" id="ProtNLM"/>
    </source>
</evidence>
<gene>
    <name evidence="2" type="ORF">LQ327_30385</name>
</gene>